<accession>A0ABQ8GB03</accession>
<dbReference type="PROSITE" id="PS50048">
    <property type="entry name" value="ZN2_CY6_FUNGAL_2"/>
    <property type="match status" value="1"/>
</dbReference>
<dbReference type="CDD" id="cd00067">
    <property type="entry name" value="GAL4"/>
    <property type="match status" value="1"/>
</dbReference>
<evidence type="ECO:0000259" key="3">
    <source>
        <dbReference type="PROSITE" id="PS50048"/>
    </source>
</evidence>
<feature type="region of interest" description="Disordered" evidence="2">
    <location>
        <begin position="57"/>
        <end position="103"/>
    </location>
</feature>
<evidence type="ECO:0000313" key="4">
    <source>
        <dbReference type="EMBL" id="KAH7050291.1"/>
    </source>
</evidence>
<gene>
    <name evidence="4" type="ORF">B0J12DRAFT_753830</name>
</gene>
<dbReference type="SUPFAM" id="SSF57701">
    <property type="entry name" value="Zn2/Cys6 DNA-binding domain"/>
    <property type="match status" value="1"/>
</dbReference>
<evidence type="ECO:0000256" key="2">
    <source>
        <dbReference type="SAM" id="MobiDB-lite"/>
    </source>
</evidence>
<proteinExistence type="predicted"/>
<reference evidence="4 5" key="1">
    <citation type="journal article" date="2021" name="Nat. Commun.">
        <title>Genetic determinants of endophytism in the Arabidopsis root mycobiome.</title>
        <authorList>
            <person name="Mesny F."/>
            <person name="Miyauchi S."/>
            <person name="Thiergart T."/>
            <person name="Pickel B."/>
            <person name="Atanasova L."/>
            <person name="Karlsson M."/>
            <person name="Huettel B."/>
            <person name="Barry K.W."/>
            <person name="Haridas S."/>
            <person name="Chen C."/>
            <person name="Bauer D."/>
            <person name="Andreopoulos W."/>
            <person name="Pangilinan J."/>
            <person name="LaButti K."/>
            <person name="Riley R."/>
            <person name="Lipzen A."/>
            <person name="Clum A."/>
            <person name="Drula E."/>
            <person name="Henrissat B."/>
            <person name="Kohler A."/>
            <person name="Grigoriev I.V."/>
            <person name="Martin F.M."/>
            <person name="Hacquard S."/>
        </authorList>
    </citation>
    <scope>NUCLEOTIDE SEQUENCE [LARGE SCALE GENOMIC DNA]</scope>
    <source>
        <strain evidence="4 5">MPI-SDFR-AT-0080</strain>
    </source>
</reference>
<protein>
    <recommendedName>
        <fullName evidence="3">Zn(2)-C6 fungal-type domain-containing protein</fullName>
    </recommendedName>
</protein>
<dbReference type="Gene3D" id="4.10.240.10">
    <property type="entry name" value="Zn(2)-C6 fungal-type DNA-binding domain"/>
    <property type="match status" value="1"/>
</dbReference>
<keyword evidence="1" id="KW-0539">Nucleus</keyword>
<feature type="compositionally biased region" description="Polar residues" evidence="2">
    <location>
        <begin position="90"/>
        <end position="103"/>
    </location>
</feature>
<dbReference type="InterPro" id="IPR036864">
    <property type="entry name" value="Zn2-C6_fun-type_DNA-bd_sf"/>
</dbReference>
<dbReference type="InterPro" id="IPR001138">
    <property type="entry name" value="Zn2Cys6_DnaBD"/>
</dbReference>
<evidence type="ECO:0000313" key="5">
    <source>
        <dbReference type="Proteomes" id="UP000774617"/>
    </source>
</evidence>
<dbReference type="Proteomes" id="UP000774617">
    <property type="component" value="Unassembled WGS sequence"/>
</dbReference>
<dbReference type="EMBL" id="JAGTJR010000013">
    <property type="protein sequence ID" value="KAH7050291.1"/>
    <property type="molecule type" value="Genomic_DNA"/>
</dbReference>
<dbReference type="InterPro" id="IPR021858">
    <property type="entry name" value="Fun_TF"/>
</dbReference>
<evidence type="ECO:0000256" key="1">
    <source>
        <dbReference type="ARBA" id="ARBA00023242"/>
    </source>
</evidence>
<feature type="region of interest" description="Disordered" evidence="2">
    <location>
        <begin position="119"/>
        <end position="148"/>
    </location>
</feature>
<comment type="caution">
    <text evidence="4">The sequence shown here is derived from an EMBL/GenBank/DDBJ whole genome shotgun (WGS) entry which is preliminary data.</text>
</comment>
<name>A0ABQ8GB03_9PEZI</name>
<dbReference type="PROSITE" id="PS00463">
    <property type="entry name" value="ZN2_CY6_FUNGAL_1"/>
    <property type="match status" value="1"/>
</dbReference>
<keyword evidence="5" id="KW-1185">Reference proteome</keyword>
<dbReference type="Pfam" id="PF00172">
    <property type="entry name" value="Zn_clus"/>
    <property type="match status" value="1"/>
</dbReference>
<dbReference type="SMART" id="SM00066">
    <property type="entry name" value="GAL4"/>
    <property type="match status" value="1"/>
</dbReference>
<dbReference type="Pfam" id="PF11951">
    <property type="entry name" value="Fungal_trans_2"/>
    <property type="match status" value="1"/>
</dbReference>
<dbReference type="InterPro" id="IPR053157">
    <property type="entry name" value="Sterol_Uptake_Regulator"/>
</dbReference>
<sequence length="518" mass="57345">MLKPKATRSSHRKSRGGCIRCKRRHVKCDEQRPCGNCVRRRTECSLAISPATALLLAGPPTLEDSPSSEGTREDLSRIRRPTPSEAEPQAKSSVNSVQDRATTTVRGLLDDLTKELEALERDQRNSKTPQSIQDSPDAAGPSSQSSGLISSDEWLQDLRLLQYYCSTGHLELCSAEEDAKIWRDEVPKLAYTNKPLMHGLLALSALLYAHANPDQRETYQIASTRHESMAISSFTEQLASIDEESCPAAFLLTTLIFGRKTFSISDQYRNGMPVTMSDITQAFLLSQGRAAATPNLQRLIYAYLQSHQNERIRGETKLANAFGLSLRKQKGGRSIIQSRPAWQWVTRSPLDVLLMPADPDPSPTGPFITRLEKLLGLARAYHSTQLAIRTALVLAIDALHHVYALVRAPDRRRRPGRVWAWTMQVPATYLELMESGEPGALAVLAHFVAFVHVCEGRRLHVDGWARAVVELVVTGLEGAEGAEGAAQEWKGAAAWPVRCVREGLDVTIVEEEGEREEA</sequence>
<feature type="domain" description="Zn(2)-C6 fungal-type" evidence="3">
    <location>
        <begin position="17"/>
        <end position="46"/>
    </location>
</feature>
<organism evidence="4 5">
    <name type="scientific">Macrophomina phaseolina</name>
    <dbReference type="NCBI Taxonomy" id="35725"/>
    <lineage>
        <taxon>Eukaryota</taxon>
        <taxon>Fungi</taxon>
        <taxon>Dikarya</taxon>
        <taxon>Ascomycota</taxon>
        <taxon>Pezizomycotina</taxon>
        <taxon>Dothideomycetes</taxon>
        <taxon>Dothideomycetes incertae sedis</taxon>
        <taxon>Botryosphaeriales</taxon>
        <taxon>Botryosphaeriaceae</taxon>
        <taxon>Macrophomina</taxon>
    </lineage>
</organism>
<dbReference type="PANTHER" id="PTHR47784:SF5">
    <property type="entry name" value="STEROL UPTAKE CONTROL PROTEIN 2"/>
    <property type="match status" value="1"/>
</dbReference>
<dbReference type="PANTHER" id="PTHR47784">
    <property type="entry name" value="STEROL UPTAKE CONTROL PROTEIN 2"/>
    <property type="match status" value="1"/>
</dbReference>